<evidence type="ECO:0000313" key="1">
    <source>
        <dbReference type="EMBL" id="MDC2236671.1"/>
    </source>
</evidence>
<dbReference type="AlphaFoldDB" id="A0AAP3WFE9"/>
<organism evidence="1 2">
    <name type="scientific">Bacteroides thetaiotaomicron</name>
    <dbReference type="NCBI Taxonomy" id="818"/>
    <lineage>
        <taxon>Bacteria</taxon>
        <taxon>Pseudomonadati</taxon>
        <taxon>Bacteroidota</taxon>
        <taxon>Bacteroidia</taxon>
        <taxon>Bacteroidales</taxon>
        <taxon>Bacteroidaceae</taxon>
        <taxon>Bacteroides</taxon>
    </lineage>
</organism>
<proteinExistence type="predicted"/>
<dbReference type="EMBL" id="JAQNVG010000019">
    <property type="protein sequence ID" value="MDC2236671.1"/>
    <property type="molecule type" value="Genomic_DNA"/>
</dbReference>
<dbReference type="RefSeq" id="WP_117910842.1">
    <property type="nucleotide sequence ID" value="NZ_JADNKL010000035.1"/>
</dbReference>
<accession>A0AAP3WFE9</accession>
<gene>
    <name evidence="1" type="ORF">PO127_13055</name>
</gene>
<protein>
    <submittedName>
        <fullName evidence="1">Uncharacterized protein</fullName>
    </submittedName>
</protein>
<sequence>METITPTSIDSTITWIAMGKDLIKCLKSKGNHRLSRYDAFLWIIENIQKGQLAYEKSGHMNARPEYRVHSLERLAQEWNWSKPTVRDFLHELVSLSAITLHKEGNILIFSVGKTSCANLVL</sequence>
<reference evidence="1" key="1">
    <citation type="submission" date="2022-10" db="EMBL/GenBank/DDBJ databases">
        <title>Human gut microbiome strain richness.</title>
        <authorList>
            <person name="Chen-Liaw A."/>
        </authorList>
    </citation>
    <scope>NUCLEOTIDE SEQUENCE</scope>
    <source>
        <strain evidence="1">1001283st1_A3_1001283B150304_161114</strain>
    </source>
</reference>
<comment type="caution">
    <text evidence="1">The sequence shown here is derived from an EMBL/GenBank/DDBJ whole genome shotgun (WGS) entry which is preliminary data.</text>
</comment>
<name>A0AAP3WFE9_BACT4</name>
<evidence type="ECO:0000313" key="2">
    <source>
        <dbReference type="Proteomes" id="UP001217776"/>
    </source>
</evidence>
<dbReference type="Proteomes" id="UP001217776">
    <property type="component" value="Unassembled WGS sequence"/>
</dbReference>